<protein>
    <submittedName>
        <fullName evidence="1">Uncharacterized protein</fullName>
    </submittedName>
</protein>
<dbReference type="AlphaFoldDB" id="A0A146JWK6"/>
<name>A0A146JWK6_9EUKA</name>
<proteinExistence type="predicted"/>
<reference evidence="1" key="1">
    <citation type="submission" date="2015-07" db="EMBL/GenBank/DDBJ databases">
        <title>Adaptation to a free-living lifestyle via gene acquisitions in the diplomonad Trepomonas sp. PC1.</title>
        <authorList>
            <person name="Xu F."/>
            <person name="Jerlstrom-Hultqvist J."/>
            <person name="Kolisko M."/>
            <person name="Simpson A.G.B."/>
            <person name="Roger A.J."/>
            <person name="Svard S.G."/>
            <person name="Andersson J.O."/>
        </authorList>
    </citation>
    <scope>NUCLEOTIDE SEQUENCE</scope>
    <source>
        <strain evidence="1">PC1</strain>
    </source>
</reference>
<feature type="non-terminal residue" evidence="1">
    <location>
        <position position="326"/>
    </location>
</feature>
<evidence type="ECO:0000313" key="1">
    <source>
        <dbReference type="EMBL" id="JAP88817.1"/>
    </source>
</evidence>
<feature type="non-terminal residue" evidence="1">
    <location>
        <position position="1"/>
    </location>
</feature>
<sequence length="326" mass="37828">KKQINWFKACKYNKINAIQEQIDLCQTNRDETQFYVSRNNENPNYPFEFCTKGFTGSMYAIIYENFQVLDLILQLEIQMQTTINTFVPLTNPSRFQEPITSNFQIQNLFQELNINFYAYIPSGSSILDLCIILEKPKMFQYVMQFINEKLPPNAQDELLQKQNKFGANSLMLIAKTSSNFIQVFKQQSKTLIETQFNFINQLKQSPVSSAIQQQNVELFKFYISLAVQERYRQSMLNQLEHVKHIQQNKEIYKIYLNAFKHQFPKAPIWIKGSNSQNSDSKSTPLNAEKSMSSLLIGGNVDLSQVFSNENSRNSTTVTSADFVQLT</sequence>
<dbReference type="EMBL" id="GDID01007789">
    <property type="protein sequence ID" value="JAP88817.1"/>
    <property type="molecule type" value="Transcribed_RNA"/>
</dbReference>
<gene>
    <name evidence="1" type="ORF">TPC1_31688</name>
</gene>
<accession>A0A146JWK6</accession>
<organism evidence="1">
    <name type="scientific">Trepomonas sp. PC1</name>
    <dbReference type="NCBI Taxonomy" id="1076344"/>
    <lineage>
        <taxon>Eukaryota</taxon>
        <taxon>Metamonada</taxon>
        <taxon>Diplomonadida</taxon>
        <taxon>Hexamitidae</taxon>
        <taxon>Hexamitinae</taxon>
        <taxon>Trepomonas</taxon>
    </lineage>
</organism>